<dbReference type="STRING" id="312017.Q23MD5"/>
<reference evidence="12" key="1">
    <citation type="journal article" date="2006" name="PLoS Biol.">
        <title>Macronuclear genome sequence of the ciliate Tetrahymena thermophila, a model eukaryote.</title>
        <authorList>
            <person name="Eisen J.A."/>
            <person name="Coyne R.S."/>
            <person name="Wu M."/>
            <person name="Wu D."/>
            <person name="Thiagarajan M."/>
            <person name="Wortman J.R."/>
            <person name="Badger J.H."/>
            <person name="Ren Q."/>
            <person name="Amedeo P."/>
            <person name="Jones K.M."/>
            <person name="Tallon L.J."/>
            <person name="Delcher A.L."/>
            <person name="Salzberg S.L."/>
            <person name="Silva J.C."/>
            <person name="Haas B.J."/>
            <person name="Majoros W.H."/>
            <person name="Farzad M."/>
            <person name="Carlton J.M."/>
            <person name="Smith R.K. Jr."/>
            <person name="Garg J."/>
            <person name="Pearlman R.E."/>
            <person name="Karrer K.M."/>
            <person name="Sun L."/>
            <person name="Manning G."/>
            <person name="Elde N.C."/>
            <person name="Turkewitz A.P."/>
            <person name="Asai D.J."/>
            <person name="Wilkes D.E."/>
            <person name="Wang Y."/>
            <person name="Cai H."/>
            <person name="Collins K."/>
            <person name="Stewart B.A."/>
            <person name="Lee S.R."/>
            <person name="Wilamowska K."/>
            <person name="Weinberg Z."/>
            <person name="Ruzzo W.L."/>
            <person name="Wloga D."/>
            <person name="Gaertig J."/>
            <person name="Frankel J."/>
            <person name="Tsao C.-C."/>
            <person name="Gorovsky M.A."/>
            <person name="Keeling P.J."/>
            <person name="Waller R.F."/>
            <person name="Patron N.J."/>
            <person name="Cherry J.M."/>
            <person name="Stover N.A."/>
            <person name="Krieger C.J."/>
            <person name="del Toro C."/>
            <person name="Ryder H.F."/>
            <person name="Williamson S.C."/>
            <person name="Barbeau R.A."/>
            <person name="Hamilton E.P."/>
            <person name="Orias E."/>
        </authorList>
    </citation>
    <scope>NUCLEOTIDE SEQUENCE [LARGE SCALE GENOMIC DNA]</scope>
    <source>
        <strain evidence="12">SB210</strain>
    </source>
</reference>
<keyword evidence="6 9" id="KW-1133">Transmembrane helix</keyword>
<keyword evidence="4 8" id="KW-0863">Zinc-finger</keyword>
<dbReference type="EMBL" id="GG662661">
    <property type="protein sequence ID" value="EAR97704.3"/>
    <property type="molecule type" value="Genomic_DNA"/>
</dbReference>
<gene>
    <name evidence="11" type="ORF">TTHERM_00621240</name>
</gene>
<dbReference type="RefSeq" id="XP_001017949.3">
    <property type="nucleotide sequence ID" value="XM_001017949.3"/>
</dbReference>
<evidence type="ECO:0000256" key="9">
    <source>
        <dbReference type="SAM" id="Phobius"/>
    </source>
</evidence>
<dbReference type="AlphaFoldDB" id="Q23MD5"/>
<dbReference type="UniPathway" id="UPA00143"/>
<dbReference type="PROSITE" id="PS50089">
    <property type="entry name" value="ZF_RING_2"/>
    <property type="match status" value="1"/>
</dbReference>
<dbReference type="OrthoDB" id="4348522at2759"/>
<dbReference type="InParanoid" id="Q23MD5"/>
<evidence type="ECO:0000256" key="6">
    <source>
        <dbReference type="ARBA" id="ARBA00022989"/>
    </source>
</evidence>
<feature type="transmembrane region" description="Helical" evidence="9">
    <location>
        <begin position="38"/>
        <end position="62"/>
    </location>
</feature>
<dbReference type="KEGG" id="tet:TTHERM_00621240"/>
<evidence type="ECO:0000256" key="5">
    <source>
        <dbReference type="ARBA" id="ARBA00022833"/>
    </source>
</evidence>
<protein>
    <submittedName>
        <fullName evidence="11">Zinc finger, C3HC4 type (RING finger) protein</fullName>
    </submittedName>
</protein>
<name>Q23MD5_TETTS</name>
<keyword evidence="5" id="KW-0862">Zinc</keyword>
<evidence type="ECO:0000256" key="7">
    <source>
        <dbReference type="ARBA" id="ARBA00023136"/>
    </source>
</evidence>
<dbReference type="InterPro" id="IPR001841">
    <property type="entry name" value="Znf_RING"/>
</dbReference>
<keyword evidence="7 9" id="KW-0472">Membrane</keyword>
<dbReference type="GO" id="GO:0016567">
    <property type="term" value="P:protein ubiquitination"/>
    <property type="evidence" value="ECO:0007669"/>
    <property type="project" value="UniProtKB-UniPathway"/>
</dbReference>
<dbReference type="eggNOG" id="KOG0800">
    <property type="taxonomic scope" value="Eukaryota"/>
</dbReference>
<feature type="transmembrane region" description="Helical" evidence="9">
    <location>
        <begin position="6"/>
        <end position="26"/>
    </location>
</feature>
<dbReference type="PANTHER" id="PTHR46539:SF9">
    <property type="entry name" value="RING-H2 FINGER PROTEIN ATL56"/>
    <property type="match status" value="1"/>
</dbReference>
<evidence type="ECO:0000256" key="4">
    <source>
        <dbReference type="ARBA" id="ARBA00022771"/>
    </source>
</evidence>
<keyword evidence="12" id="KW-1185">Reference proteome</keyword>
<feature type="transmembrane region" description="Helical" evidence="9">
    <location>
        <begin position="122"/>
        <end position="143"/>
    </location>
</feature>
<dbReference type="Pfam" id="PF13639">
    <property type="entry name" value="zf-RING_2"/>
    <property type="match status" value="1"/>
</dbReference>
<dbReference type="HOGENOM" id="CLU_473733_0_0_1"/>
<dbReference type="PANTHER" id="PTHR46539">
    <property type="entry name" value="E3 UBIQUITIN-PROTEIN LIGASE ATL42"/>
    <property type="match status" value="1"/>
</dbReference>
<dbReference type="InterPro" id="IPR013083">
    <property type="entry name" value="Znf_RING/FYVE/PHD"/>
</dbReference>
<evidence type="ECO:0000256" key="1">
    <source>
        <dbReference type="ARBA" id="ARBA00004370"/>
    </source>
</evidence>
<dbReference type="GO" id="GO:0016020">
    <property type="term" value="C:membrane"/>
    <property type="evidence" value="ECO:0007669"/>
    <property type="project" value="UniProtKB-SubCell"/>
</dbReference>
<evidence type="ECO:0000259" key="10">
    <source>
        <dbReference type="PROSITE" id="PS50089"/>
    </source>
</evidence>
<dbReference type="Proteomes" id="UP000009168">
    <property type="component" value="Unassembled WGS sequence"/>
</dbReference>
<sequence>MMGIDFKIFESCLNIILSGIYLYLAIQQWMHSTQSENRVMVCIFITLLLGFQQSLILFRTILSNSRRYDFQITIMYLIIHLINCSEIQDQSVFSIDFHLTSQIAFIQYSFIFFYSILLVNLVYYTIIAVCLLVVALISLIQIWRSSDSIVNREGLTSQEFESLPSHVVNAKESKDMKLSFESGFHNPQLNDCAICLQTFEENEVMIEIVQCKHLFHSECIKVWFKNSVLCPYCRNDVRKALQKLKREKHQLQHAGHSILDKIVDQAEPSFQLEEFIEENDLRNQEVIQ</sequence>
<dbReference type="SUPFAM" id="SSF57850">
    <property type="entry name" value="RING/U-box"/>
    <property type="match status" value="1"/>
</dbReference>
<feature type="domain" description="RING-type" evidence="10">
    <location>
        <begin position="192"/>
        <end position="234"/>
    </location>
</feature>
<organism evidence="11 12">
    <name type="scientific">Tetrahymena thermophila (strain SB210)</name>
    <dbReference type="NCBI Taxonomy" id="312017"/>
    <lineage>
        <taxon>Eukaryota</taxon>
        <taxon>Sar</taxon>
        <taxon>Alveolata</taxon>
        <taxon>Ciliophora</taxon>
        <taxon>Intramacronucleata</taxon>
        <taxon>Oligohymenophorea</taxon>
        <taxon>Hymenostomatida</taxon>
        <taxon>Tetrahymenina</taxon>
        <taxon>Tetrahymenidae</taxon>
        <taxon>Tetrahymena</taxon>
    </lineage>
</organism>
<keyword evidence="3" id="KW-0479">Metal-binding</keyword>
<accession>Q23MD5</accession>
<dbReference type="Gene3D" id="3.30.40.10">
    <property type="entry name" value="Zinc/RING finger domain, C3HC4 (zinc finger)"/>
    <property type="match status" value="1"/>
</dbReference>
<proteinExistence type="predicted"/>
<dbReference type="GO" id="GO:0008270">
    <property type="term" value="F:zinc ion binding"/>
    <property type="evidence" value="ECO:0007669"/>
    <property type="project" value="UniProtKB-KW"/>
</dbReference>
<feature type="transmembrane region" description="Helical" evidence="9">
    <location>
        <begin position="97"/>
        <end position="116"/>
    </location>
</feature>
<keyword evidence="2 9" id="KW-0812">Transmembrane</keyword>
<evidence type="ECO:0000256" key="3">
    <source>
        <dbReference type="ARBA" id="ARBA00022723"/>
    </source>
</evidence>
<evidence type="ECO:0000256" key="8">
    <source>
        <dbReference type="PROSITE-ProRule" id="PRU00175"/>
    </source>
</evidence>
<dbReference type="GeneID" id="7823854"/>
<evidence type="ECO:0000313" key="11">
    <source>
        <dbReference type="EMBL" id="EAR97704.3"/>
    </source>
</evidence>
<dbReference type="SMART" id="SM00184">
    <property type="entry name" value="RING"/>
    <property type="match status" value="1"/>
</dbReference>
<evidence type="ECO:0000256" key="2">
    <source>
        <dbReference type="ARBA" id="ARBA00022692"/>
    </source>
</evidence>
<comment type="subcellular location">
    <subcellularLocation>
        <location evidence="1">Membrane</location>
    </subcellularLocation>
</comment>
<evidence type="ECO:0000313" key="12">
    <source>
        <dbReference type="Proteomes" id="UP000009168"/>
    </source>
</evidence>